<dbReference type="RefSeq" id="WP_186286233.1">
    <property type="nucleotide sequence ID" value="NZ_JACMSF010000049.1"/>
</dbReference>
<dbReference type="EMBL" id="JACMSF010000049">
    <property type="protein sequence ID" value="MBC2906309.1"/>
    <property type="molecule type" value="Genomic_DNA"/>
</dbReference>
<dbReference type="Pfam" id="PF01551">
    <property type="entry name" value="Peptidase_M23"/>
    <property type="match status" value="1"/>
</dbReference>
<dbReference type="PANTHER" id="PTHR21666">
    <property type="entry name" value="PEPTIDASE-RELATED"/>
    <property type="match status" value="1"/>
</dbReference>
<evidence type="ECO:0000313" key="4">
    <source>
        <dbReference type="EMBL" id="MBC2906309.1"/>
    </source>
</evidence>
<dbReference type="PANTHER" id="PTHR21666:SF289">
    <property type="entry name" value="L-ALA--D-GLU ENDOPEPTIDASE"/>
    <property type="match status" value="1"/>
</dbReference>
<comment type="caution">
    <text evidence="4">The sequence shown here is derived from an EMBL/GenBank/DDBJ whole genome shotgun (WGS) entry which is preliminary data.</text>
</comment>
<dbReference type="InterPro" id="IPR050570">
    <property type="entry name" value="Cell_wall_metabolism_enzyme"/>
</dbReference>
<dbReference type="CDD" id="cd12797">
    <property type="entry name" value="M23_peptidase"/>
    <property type="match status" value="1"/>
</dbReference>
<gene>
    <name evidence="4" type="ORF">H4N64_33200</name>
</gene>
<keyword evidence="5" id="KW-1185">Reference proteome</keyword>
<protein>
    <submittedName>
        <fullName evidence="4">M23 family metallopeptidase</fullName>
    </submittedName>
</protein>
<dbReference type="Gene3D" id="2.70.70.10">
    <property type="entry name" value="Glucose Permease (Domain IIA)"/>
    <property type="match status" value="1"/>
</dbReference>
<dbReference type="InterPro" id="IPR011055">
    <property type="entry name" value="Dup_hybrid_motif"/>
</dbReference>
<organism evidence="4 5">
    <name type="scientific">Streptomyces cupreus</name>
    <dbReference type="NCBI Taxonomy" id="2759956"/>
    <lineage>
        <taxon>Bacteria</taxon>
        <taxon>Bacillati</taxon>
        <taxon>Actinomycetota</taxon>
        <taxon>Actinomycetes</taxon>
        <taxon>Kitasatosporales</taxon>
        <taxon>Streptomycetaceae</taxon>
        <taxon>Streptomyces</taxon>
    </lineage>
</organism>
<evidence type="ECO:0000256" key="2">
    <source>
        <dbReference type="SAM" id="SignalP"/>
    </source>
</evidence>
<sequence length="181" mass="18850">MRAKRWASTAALALALALALATVLLPGTGAEAPLSLTATTTTIWPVPDPTVLRGWEPPPTPYGRGHRGVDLAARAGTPVRALAAGRVFFAGRVAGRGALSIEHTNTGTPPLRTTYGPITPEVKKGDEVKPGQVVGTVSGPAPHCPTACLHWGLRRGDTYLNPLTLLNRGPSRLLPVLGIPI</sequence>
<dbReference type="GO" id="GO:0004222">
    <property type="term" value="F:metalloendopeptidase activity"/>
    <property type="evidence" value="ECO:0007669"/>
    <property type="project" value="TreeGrafter"/>
</dbReference>
<evidence type="ECO:0000313" key="5">
    <source>
        <dbReference type="Proteomes" id="UP000584670"/>
    </source>
</evidence>
<evidence type="ECO:0000256" key="1">
    <source>
        <dbReference type="ARBA" id="ARBA00022729"/>
    </source>
</evidence>
<dbReference type="InterPro" id="IPR016047">
    <property type="entry name" value="M23ase_b-sheet_dom"/>
</dbReference>
<keyword evidence="1 2" id="KW-0732">Signal</keyword>
<accession>A0A7X1MCC1</accession>
<feature type="domain" description="M23ase beta-sheet core" evidence="3">
    <location>
        <begin position="65"/>
        <end position="162"/>
    </location>
</feature>
<feature type="non-terminal residue" evidence="4">
    <location>
        <position position="181"/>
    </location>
</feature>
<feature type="signal peptide" evidence="2">
    <location>
        <begin position="1"/>
        <end position="21"/>
    </location>
</feature>
<dbReference type="Proteomes" id="UP000584670">
    <property type="component" value="Unassembled WGS sequence"/>
</dbReference>
<dbReference type="SUPFAM" id="SSF51261">
    <property type="entry name" value="Duplicated hybrid motif"/>
    <property type="match status" value="1"/>
</dbReference>
<proteinExistence type="predicted"/>
<feature type="chain" id="PRO_5038657036" evidence="2">
    <location>
        <begin position="22"/>
        <end position="181"/>
    </location>
</feature>
<name>A0A7X1MCC1_9ACTN</name>
<dbReference type="AlphaFoldDB" id="A0A7X1MCC1"/>
<evidence type="ECO:0000259" key="3">
    <source>
        <dbReference type="Pfam" id="PF01551"/>
    </source>
</evidence>
<reference evidence="4 5" key="1">
    <citation type="submission" date="2020-08" db="EMBL/GenBank/DDBJ databases">
        <title>Streptomyces sp. PSKA01 genome sequencing and assembly.</title>
        <authorList>
            <person name="Mandal S."/>
            <person name="Maiti P.K."/>
            <person name="Das P."/>
        </authorList>
    </citation>
    <scope>NUCLEOTIDE SEQUENCE [LARGE SCALE GENOMIC DNA]</scope>
    <source>
        <strain evidence="4 5">PSKA01</strain>
    </source>
</reference>